<evidence type="ECO:0000256" key="1">
    <source>
        <dbReference type="ARBA" id="ARBA00004477"/>
    </source>
</evidence>
<feature type="transmembrane region" description="Helical" evidence="7">
    <location>
        <begin position="66"/>
        <end position="83"/>
    </location>
</feature>
<dbReference type="PANTHER" id="PTHR20955:SF1">
    <property type="entry name" value="PROTEIN JAGUNAL HOMOLOG 1"/>
    <property type="match status" value="1"/>
</dbReference>
<sequence>MQQRTSGRPSGTDGFDFSYRMVVDPRYKNVAKLKNRLRAVLVAQAIIQLFGMLWIFSATLGKKDRQAMVTLAFGLLSLVFGELGRRRSRVGFLGLYATTTFLNVGFSIGDVVRTGVLYTVIGDGLSWNFETFEASRVLLGILLQAFGVWTSYHLRLNMSPKRTS</sequence>
<evidence type="ECO:0000256" key="4">
    <source>
        <dbReference type="ARBA" id="ARBA00022824"/>
    </source>
</evidence>
<evidence type="ECO:0000256" key="6">
    <source>
        <dbReference type="ARBA" id="ARBA00023136"/>
    </source>
</evidence>
<proteinExistence type="inferred from homology"/>
<protein>
    <submittedName>
        <fullName evidence="8">Uncharacterized protein</fullName>
    </submittedName>
</protein>
<feature type="transmembrane region" description="Helical" evidence="7">
    <location>
        <begin position="134"/>
        <end position="154"/>
    </location>
</feature>
<dbReference type="PANTHER" id="PTHR20955">
    <property type="entry name" value="PROTEIN JAGUNAL HOMOLOG 1"/>
    <property type="match status" value="1"/>
</dbReference>
<dbReference type="InterPro" id="IPR009787">
    <property type="entry name" value="Jagunal"/>
</dbReference>
<gene>
    <name evidence="8" type="ORF">QJS04_geneDACA012358</name>
</gene>
<evidence type="ECO:0000313" key="9">
    <source>
        <dbReference type="Proteomes" id="UP001179952"/>
    </source>
</evidence>
<comment type="subcellular location">
    <subcellularLocation>
        <location evidence="1">Endoplasmic reticulum membrane</location>
        <topology evidence="1">Multi-pass membrane protein</topology>
    </subcellularLocation>
</comment>
<keyword evidence="9" id="KW-1185">Reference proteome</keyword>
<evidence type="ECO:0000256" key="5">
    <source>
        <dbReference type="ARBA" id="ARBA00022989"/>
    </source>
</evidence>
<dbReference type="GO" id="GO:0007029">
    <property type="term" value="P:endoplasmic reticulum organization"/>
    <property type="evidence" value="ECO:0007669"/>
    <property type="project" value="InterPro"/>
</dbReference>
<keyword evidence="5 7" id="KW-1133">Transmembrane helix</keyword>
<accession>A0AAV9B7V6</accession>
<keyword evidence="4" id="KW-0256">Endoplasmic reticulum</keyword>
<dbReference type="AlphaFoldDB" id="A0AAV9B7V6"/>
<dbReference type="EMBL" id="JAUJYN010000004">
    <property type="protein sequence ID" value="KAK1272402.1"/>
    <property type="molecule type" value="Genomic_DNA"/>
</dbReference>
<evidence type="ECO:0000313" key="8">
    <source>
        <dbReference type="EMBL" id="KAK1272402.1"/>
    </source>
</evidence>
<evidence type="ECO:0000256" key="2">
    <source>
        <dbReference type="ARBA" id="ARBA00008462"/>
    </source>
</evidence>
<reference evidence="8" key="1">
    <citation type="journal article" date="2023" name="Nat. Commun.">
        <title>Diploid and tetraploid genomes of Acorus and the evolution of monocots.</title>
        <authorList>
            <person name="Ma L."/>
            <person name="Liu K.W."/>
            <person name="Li Z."/>
            <person name="Hsiao Y.Y."/>
            <person name="Qi Y."/>
            <person name="Fu T."/>
            <person name="Tang G.D."/>
            <person name="Zhang D."/>
            <person name="Sun W.H."/>
            <person name="Liu D.K."/>
            <person name="Li Y."/>
            <person name="Chen G.Z."/>
            <person name="Liu X.D."/>
            <person name="Liao X.Y."/>
            <person name="Jiang Y.T."/>
            <person name="Yu X."/>
            <person name="Hao Y."/>
            <person name="Huang J."/>
            <person name="Zhao X.W."/>
            <person name="Ke S."/>
            <person name="Chen Y.Y."/>
            <person name="Wu W.L."/>
            <person name="Hsu J.L."/>
            <person name="Lin Y.F."/>
            <person name="Huang M.D."/>
            <person name="Li C.Y."/>
            <person name="Huang L."/>
            <person name="Wang Z.W."/>
            <person name="Zhao X."/>
            <person name="Zhong W.Y."/>
            <person name="Peng D.H."/>
            <person name="Ahmad S."/>
            <person name="Lan S."/>
            <person name="Zhang J.S."/>
            <person name="Tsai W.C."/>
            <person name="Van de Peer Y."/>
            <person name="Liu Z.J."/>
        </authorList>
    </citation>
    <scope>NUCLEOTIDE SEQUENCE</scope>
    <source>
        <strain evidence="8">SCP</strain>
    </source>
</reference>
<dbReference type="Proteomes" id="UP001179952">
    <property type="component" value="Unassembled WGS sequence"/>
</dbReference>
<evidence type="ECO:0000256" key="3">
    <source>
        <dbReference type="ARBA" id="ARBA00022692"/>
    </source>
</evidence>
<feature type="transmembrane region" description="Helical" evidence="7">
    <location>
        <begin position="37"/>
        <end position="60"/>
    </location>
</feature>
<dbReference type="GO" id="GO:0005789">
    <property type="term" value="C:endoplasmic reticulum membrane"/>
    <property type="evidence" value="ECO:0007669"/>
    <property type="project" value="UniProtKB-SubCell"/>
</dbReference>
<evidence type="ECO:0000256" key="7">
    <source>
        <dbReference type="SAM" id="Phobius"/>
    </source>
</evidence>
<keyword evidence="3 7" id="KW-0812">Transmembrane</keyword>
<organism evidence="8 9">
    <name type="scientific">Acorus gramineus</name>
    <name type="common">Dwarf sweet flag</name>
    <dbReference type="NCBI Taxonomy" id="55184"/>
    <lineage>
        <taxon>Eukaryota</taxon>
        <taxon>Viridiplantae</taxon>
        <taxon>Streptophyta</taxon>
        <taxon>Embryophyta</taxon>
        <taxon>Tracheophyta</taxon>
        <taxon>Spermatophyta</taxon>
        <taxon>Magnoliopsida</taxon>
        <taxon>Liliopsida</taxon>
        <taxon>Acoraceae</taxon>
        <taxon>Acorus</taxon>
    </lineage>
</organism>
<name>A0AAV9B7V6_ACOGR</name>
<keyword evidence="6 7" id="KW-0472">Membrane</keyword>
<comment type="caution">
    <text evidence="8">The sequence shown here is derived from an EMBL/GenBank/DDBJ whole genome shotgun (WGS) entry which is preliminary data.</text>
</comment>
<reference evidence="8" key="2">
    <citation type="submission" date="2023-06" db="EMBL/GenBank/DDBJ databases">
        <authorList>
            <person name="Ma L."/>
            <person name="Liu K.-W."/>
            <person name="Li Z."/>
            <person name="Hsiao Y.-Y."/>
            <person name="Qi Y."/>
            <person name="Fu T."/>
            <person name="Tang G."/>
            <person name="Zhang D."/>
            <person name="Sun W.-H."/>
            <person name="Liu D.-K."/>
            <person name="Li Y."/>
            <person name="Chen G.-Z."/>
            <person name="Liu X.-D."/>
            <person name="Liao X.-Y."/>
            <person name="Jiang Y.-T."/>
            <person name="Yu X."/>
            <person name="Hao Y."/>
            <person name="Huang J."/>
            <person name="Zhao X.-W."/>
            <person name="Ke S."/>
            <person name="Chen Y.-Y."/>
            <person name="Wu W.-L."/>
            <person name="Hsu J.-L."/>
            <person name="Lin Y.-F."/>
            <person name="Huang M.-D."/>
            <person name="Li C.-Y."/>
            <person name="Huang L."/>
            <person name="Wang Z.-W."/>
            <person name="Zhao X."/>
            <person name="Zhong W.-Y."/>
            <person name="Peng D.-H."/>
            <person name="Ahmad S."/>
            <person name="Lan S."/>
            <person name="Zhang J.-S."/>
            <person name="Tsai W.-C."/>
            <person name="Van De Peer Y."/>
            <person name="Liu Z.-J."/>
        </authorList>
    </citation>
    <scope>NUCLEOTIDE SEQUENCE</scope>
    <source>
        <strain evidence="8">SCP</strain>
        <tissue evidence="8">Leaves</tissue>
    </source>
</reference>
<dbReference type="GO" id="GO:0016192">
    <property type="term" value="P:vesicle-mediated transport"/>
    <property type="evidence" value="ECO:0007669"/>
    <property type="project" value="TreeGrafter"/>
</dbReference>
<feature type="transmembrane region" description="Helical" evidence="7">
    <location>
        <begin position="90"/>
        <end position="108"/>
    </location>
</feature>
<dbReference type="Pfam" id="PF07086">
    <property type="entry name" value="Jagunal"/>
    <property type="match status" value="1"/>
</dbReference>
<comment type="similarity">
    <text evidence="2">Belongs to the jagunal family.</text>
</comment>